<dbReference type="PANTHER" id="PTHR13411:SF6">
    <property type="entry name" value="PLASMINOGEN RECEPTOR (KT)"/>
    <property type="match status" value="1"/>
</dbReference>
<keyword evidence="3" id="KW-1185">Reference proteome</keyword>
<proteinExistence type="predicted"/>
<feature type="transmembrane region" description="Helical" evidence="1">
    <location>
        <begin position="54"/>
        <end position="73"/>
    </location>
</feature>
<organism evidence="3">
    <name type="scientific">Naegleria gruberi</name>
    <name type="common">Amoeba</name>
    <dbReference type="NCBI Taxonomy" id="5762"/>
    <lineage>
        <taxon>Eukaryota</taxon>
        <taxon>Discoba</taxon>
        <taxon>Heterolobosea</taxon>
        <taxon>Tetramitia</taxon>
        <taxon>Eutetramitia</taxon>
        <taxon>Vahlkampfiidae</taxon>
        <taxon>Naegleria</taxon>
    </lineage>
</organism>
<dbReference type="PANTHER" id="PTHR13411">
    <property type="entry name" value="PLASMINOGEN RECEPTOR (KT)"/>
    <property type="match status" value="1"/>
</dbReference>
<evidence type="ECO:0000313" key="2">
    <source>
        <dbReference type="EMBL" id="EFC36650.1"/>
    </source>
</evidence>
<dbReference type="Pfam" id="PF10166">
    <property type="entry name" value="DUF2368"/>
    <property type="match status" value="1"/>
</dbReference>
<keyword evidence="1" id="KW-0472">Membrane</keyword>
<evidence type="ECO:0000256" key="1">
    <source>
        <dbReference type="SAM" id="Phobius"/>
    </source>
</evidence>
<dbReference type="AlphaFoldDB" id="D2W2P1"/>
<dbReference type="OrthoDB" id="10256697at2759"/>
<dbReference type="KEGG" id="ngr:NAEGRDRAFT_54233"/>
<dbReference type="Proteomes" id="UP000006671">
    <property type="component" value="Unassembled WGS sequence"/>
</dbReference>
<protein>
    <submittedName>
        <fullName evidence="2">Predicted protein</fullName>
    </submittedName>
</protein>
<dbReference type="InterPro" id="IPR019319">
    <property type="entry name" value="Plg-R(KT)"/>
</dbReference>
<dbReference type="GO" id="GO:0005886">
    <property type="term" value="C:plasma membrane"/>
    <property type="evidence" value="ECO:0007669"/>
    <property type="project" value="InterPro"/>
</dbReference>
<dbReference type="OMA" id="MGYYTDW"/>
<dbReference type="RefSeq" id="XP_002669394.1">
    <property type="nucleotide sequence ID" value="XM_002669348.1"/>
</dbReference>
<name>D2W2P1_NAEGR</name>
<keyword evidence="1" id="KW-0812">Transmembrane</keyword>
<dbReference type="EMBL" id="GG738927">
    <property type="protein sequence ID" value="EFC36650.1"/>
    <property type="molecule type" value="Genomic_DNA"/>
</dbReference>
<gene>
    <name evidence="2" type="ORF">NAEGRDRAFT_54233</name>
</gene>
<dbReference type="InParanoid" id="D2W2P1"/>
<sequence length="136" mass="15806">MGNIGSSIANSMAEKQKAVQVEMQEKMVQNQKKQGERMKRMQIATQVAIARERFWWMAGFHGFISTGLLAGLIKKKPIHPGVILPYTAYSLVVLYNWDFAYGDKLERIDKIYSQIQKEDHWYIPIDPDMVEEKKKE</sequence>
<keyword evidence="1" id="KW-1133">Transmembrane helix</keyword>
<accession>D2W2P1</accession>
<reference evidence="2 3" key="1">
    <citation type="journal article" date="2010" name="Cell">
        <title>The genome of Naegleria gruberi illuminates early eukaryotic versatility.</title>
        <authorList>
            <person name="Fritz-Laylin L.K."/>
            <person name="Prochnik S.E."/>
            <person name="Ginger M.L."/>
            <person name="Dacks J.B."/>
            <person name="Carpenter M.L."/>
            <person name="Field M.C."/>
            <person name="Kuo A."/>
            <person name="Paredez A."/>
            <person name="Chapman J."/>
            <person name="Pham J."/>
            <person name="Shu S."/>
            <person name="Neupane R."/>
            <person name="Cipriano M."/>
            <person name="Mancuso J."/>
            <person name="Tu H."/>
            <person name="Salamov A."/>
            <person name="Lindquist E."/>
            <person name="Shapiro H."/>
            <person name="Lucas S."/>
            <person name="Grigoriev I.V."/>
            <person name="Cande W.Z."/>
            <person name="Fulton C."/>
            <person name="Rokhsar D.S."/>
            <person name="Dawson S.C."/>
        </authorList>
    </citation>
    <scope>NUCLEOTIDE SEQUENCE [LARGE SCALE GENOMIC DNA]</scope>
    <source>
        <strain evidence="2 3">NEG-M</strain>
    </source>
</reference>
<dbReference type="GeneID" id="8860769"/>
<evidence type="ECO:0000313" key="3">
    <source>
        <dbReference type="Proteomes" id="UP000006671"/>
    </source>
</evidence>
<dbReference type="VEuPathDB" id="AmoebaDB:NAEGRDRAFT_54233"/>